<proteinExistence type="predicted"/>
<reference evidence="1 2" key="1">
    <citation type="submission" date="2023-07" db="EMBL/GenBank/DDBJ databases">
        <title>Sorghum-associated microbial communities from plants grown in Nebraska, USA.</title>
        <authorList>
            <person name="Schachtman D."/>
        </authorList>
    </citation>
    <scope>NUCLEOTIDE SEQUENCE [LARGE SCALE GENOMIC DNA]</scope>
    <source>
        <strain evidence="1 2">BE314</strain>
    </source>
</reference>
<evidence type="ECO:0000313" key="2">
    <source>
        <dbReference type="Proteomes" id="UP001180453"/>
    </source>
</evidence>
<evidence type="ECO:0000313" key="1">
    <source>
        <dbReference type="EMBL" id="MDR7270162.1"/>
    </source>
</evidence>
<organism evidence="1 2">
    <name type="scientific">Roseateles saccharophilus</name>
    <name type="common">Pseudomonas saccharophila</name>
    <dbReference type="NCBI Taxonomy" id="304"/>
    <lineage>
        <taxon>Bacteria</taxon>
        <taxon>Pseudomonadati</taxon>
        <taxon>Pseudomonadota</taxon>
        <taxon>Betaproteobacteria</taxon>
        <taxon>Burkholderiales</taxon>
        <taxon>Sphaerotilaceae</taxon>
        <taxon>Roseateles</taxon>
    </lineage>
</organism>
<name>A0ABU1YMT2_ROSSA</name>
<evidence type="ECO:0008006" key="3">
    <source>
        <dbReference type="Google" id="ProtNLM"/>
    </source>
</evidence>
<dbReference type="Proteomes" id="UP001180453">
    <property type="component" value="Unassembled WGS sequence"/>
</dbReference>
<keyword evidence="2" id="KW-1185">Reference proteome</keyword>
<comment type="caution">
    <text evidence="1">The sequence shown here is derived from an EMBL/GenBank/DDBJ whole genome shotgun (WGS) entry which is preliminary data.</text>
</comment>
<accession>A0ABU1YMT2</accession>
<sequence>MSRICCIGSSHLGALKGGWDSISPERPGVDIVFFGAPNYKVEESLQFLTLEGRRIVPTAADVTHFFEMTSGGLSHIELDAYDAFIVMGGIGLTKPFDLYTLFRTDEQTHQPAHVLVGSDCLVEAFVGIFRSTLPYRLTTALAQLTGRPVFLVPEPRPSEALLAAEGTESPHWDVYIKRIQQLHAHADHLPLARHYEAAMAAVQQRGVTLVDAPPDLVVDGIFTPHRFCRDSVWLQGHGYEKSPRNDFFHMNQDFGAAVLNRILGPGA</sequence>
<protein>
    <recommendedName>
        <fullName evidence="3">SGNH/GDSL hydrolase family protein</fullName>
    </recommendedName>
</protein>
<dbReference type="EMBL" id="JAVDXU010000002">
    <property type="protein sequence ID" value="MDR7270162.1"/>
    <property type="molecule type" value="Genomic_DNA"/>
</dbReference>
<gene>
    <name evidence="1" type="ORF">J2X20_002820</name>
</gene>
<dbReference type="RefSeq" id="WP_310265777.1">
    <property type="nucleotide sequence ID" value="NZ_JAVDXU010000002.1"/>
</dbReference>